<evidence type="ECO:0000256" key="4">
    <source>
        <dbReference type="ARBA" id="ARBA00022692"/>
    </source>
</evidence>
<dbReference type="InterPro" id="IPR037066">
    <property type="entry name" value="Plug_dom_sf"/>
</dbReference>
<protein>
    <submittedName>
        <fullName evidence="9">TonB-linked SusC/RagA family outer membrane protein</fullName>
    </submittedName>
</protein>
<evidence type="ECO:0000256" key="5">
    <source>
        <dbReference type="ARBA" id="ARBA00023136"/>
    </source>
</evidence>
<evidence type="ECO:0000313" key="10">
    <source>
        <dbReference type="Proteomes" id="UP000563094"/>
    </source>
</evidence>
<dbReference type="SUPFAM" id="SSF56935">
    <property type="entry name" value="Porins"/>
    <property type="match status" value="1"/>
</dbReference>
<dbReference type="Gene3D" id="2.60.40.1120">
    <property type="entry name" value="Carboxypeptidase-like, regulatory domain"/>
    <property type="match status" value="1"/>
</dbReference>
<proteinExistence type="inferred from homology"/>
<keyword evidence="3 7" id="KW-1134">Transmembrane beta strand</keyword>
<dbReference type="NCBIfam" id="TIGR04056">
    <property type="entry name" value="OMP_RagA_SusC"/>
    <property type="match status" value="1"/>
</dbReference>
<evidence type="ECO:0000256" key="3">
    <source>
        <dbReference type="ARBA" id="ARBA00022452"/>
    </source>
</evidence>
<evidence type="ECO:0000256" key="7">
    <source>
        <dbReference type="PROSITE-ProRule" id="PRU01360"/>
    </source>
</evidence>
<dbReference type="InterPro" id="IPR008969">
    <property type="entry name" value="CarboxyPept-like_regulatory"/>
</dbReference>
<evidence type="ECO:0000256" key="6">
    <source>
        <dbReference type="ARBA" id="ARBA00023237"/>
    </source>
</evidence>
<dbReference type="AlphaFoldDB" id="A0A839GYZ8"/>
<dbReference type="InterPro" id="IPR039426">
    <property type="entry name" value="TonB-dep_rcpt-like"/>
</dbReference>
<keyword evidence="2 7" id="KW-0813">Transport</keyword>
<keyword evidence="6 7" id="KW-0998">Cell outer membrane</keyword>
<dbReference type="InterPro" id="IPR023997">
    <property type="entry name" value="TonB-dep_OMP_SusC/RagA_CS"/>
</dbReference>
<dbReference type="EMBL" id="JACJIQ010000016">
    <property type="protein sequence ID" value="MBA9078891.1"/>
    <property type="molecule type" value="Genomic_DNA"/>
</dbReference>
<dbReference type="Pfam" id="PF13715">
    <property type="entry name" value="CarbopepD_reg_2"/>
    <property type="match status" value="1"/>
</dbReference>
<organism evidence="9 10">
    <name type="scientific">Rufibacter quisquiliarum</name>
    <dbReference type="NCBI Taxonomy" id="1549639"/>
    <lineage>
        <taxon>Bacteria</taxon>
        <taxon>Pseudomonadati</taxon>
        <taxon>Bacteroidota</taxon>
        <taxon>Cytophagia</taxon>
        <taxon>Cytophagales</taxon>
        <taxon>Hymenobacteraceae</taxon>
        <taxon>Rufibacter</taxon>
    </lineage>
</organism>
<reference evidence="9 10" key="1">
    <citation type="submission" date="2020-08" db="EMBL/GenBank/DDBJ databases">
        <title>Genomic Encyclopedia of Type Strains, Phase IV (KMG-IV): sequencing the most valuable type-strain genomes for metagenomic binning, comparative biology and taxonomic classification.</title>
        <authorList>
            <person name="Goeker M."/>
        </authorList>
    </citation>
    <scope>NUCLEOTIDE SEQUENCE [LARGE SCALE GENOMIC DNA]</scope>
    <source>
        <strain evidence="9 10">DSM 29854</strain>
    </source>
</reference>
<gene>
    <name evidence="9" type="ORF">FHS90_003621</name>
</gene>
<dbReference type="GO" id="GO:0009279">
    <property type="term" value="C:cell outer membrane"/>
    <property type="evidence" value="ECO:0007669"/>
    <property type="project" value="UniProtKB-SubCell"/>
</dbReference>
<dbReference type="InterPro" id="IPR036942">
    <property type="entry name" value="Beta-barrel_TonB_sf"/>
</dbReference>
<keyword evidence="5 7" id="KW-0472">Membrane</keyword>
<dbReference type="NCBIfam" id="TIGR04057">
    <property type="entry name" value="SusC_RagA_signa"/>
    <property type="match status" value="1"/>
</dbReference>
<keyword evidence="4 7" id="KW-0812">Transmembrane</keyword>
<name>A0A839GYZ8_9BACT</name>
<comment type="similarity">
    <text evidence="7">Belongs to the TonB-dependent receptor family.</text>
</comment>
<dbReference type="Proteomes" id="UP000563094">
    <property type="component" value="Unassembled WGS sequence"/>
</dbReference>
<evidence type="ECO:0000256" key="2">
    <source>
        <dbReference type="ARBA" id="ARBA00022448"/>
    </source>
</evidence>
<sequence length="1031" mass="113256">MTEAPAHSLKKRERLPVPTEITGKVTSASGEALAGVTVVLKGTTLATSTNGNGIFSLRLPEASGTLVFTYIGYTTREVPVTNATVYNIKLSEDAQALQEIEVVNIGYGEARRADLTGSIGTVNMADLYKAPVKSFDEALAGRVAGVQVTSSEGQPGSPINIVIRGANSITQNNAPLYVIDGFPIEDPSINALSPNEIESIDILKDASATAIYGARGANGVILITTKKGKAGTPSITYSGYYGIQESNKRMPVLSPYEFVKLQQELDPIKTAELYLAGKGKTLEDYRNVQGYDWEDAIMQTAPIQSHQVSLSGGSEKTRYTLSASYFDQEGVIINSGFDRFQSRFSLTQDVSEKLRVNVNASYSQYKSYGTPPSAGQGSGQNNLLYSVWGYRPVSSEGINLIELTDDPEIETNNEFRFNPILTVQNELRDNNFETLIGNAFADYSILKNLKLRVAGGVTRSSRKFEFFNGSKSRSAQANDKVNGGFTNIASTSWQSINTLTFDKKIASHHNLNVVGVFSAEGSEGSTYGATAKLLPNETLGLSGLDEGTVGTVSAASSDWTLLSFLSRVNYNYKSKYLLTVSLRADGSSKFATGNKWSYFPSGSFAWQLGKEEFMKELAFINSAKVRTSWGITGNNRVGDYSYMPRITVPQDGGYFFGNQPSKGSYPTDLGNSDLKWESTRQVDLGIDLALFNHRVTFTADVYRKTTDDLLLNANLPLSTGYSRGFKNIGKVQNQGLEMALGLSPIQGKEFTWTTDINISFNRNKVLSLAENETSLLTAIGWDYGWTAIPAYIAKIGKPIAQMYGLIWDGVYTYEDFDVSASGAYSLKDLVPDNGTPRNSIRPGDIKYRDINQDGVINEYDKTIIGNPNPIHFGGISNNFAYKGFDLSVFFQWSYGNDVINANRIFLESGYRYNVNQYATFADRWSEENPTSNIPRAKGQLYSTYSSRIVEDGSFIRLKTVQLGYRVPQHLLSRAKIKSLRLYVAAQNLHTWSNYSGYDPEVSVRPGALTEGFDYSAYPRARTTTVGLDVTF</sequence>
<dbReference type="Gene3D" id="2.170.130.10">
    <property type="entry name" value="TonB-dependent receptor, plug domain"/>
    <property type="match status" value="1"/>
</dbReference>
<accession>A0A839GYZ8</accession>
<evidence type="ECO:0000256" key="1">
    <source>
        <dbReference type="ARBA" id="ARBA00004571"/>
    </source>
</evidence>
<keyword evidence="10" id="KW-1185">Reference proteome</keyword>
<comment type="subcellular location">
    <subcellularLocation>
        <location evidence="1 7">Cell outer membrane</location>
        <topology evidence="1 7">Multi-pass membrane protein</topology>
    </subcellularLocation>
</comment>
<dbReference type="InterPro" id="IPR012910">
    <property type="entry name" value="Plug_dom"/>
</dbReference>
<dbReference type="Pfam" id="PF07715">
    <property type="entry name" value="Plug"/>
    <property type="match status" value="1"/>
</dbReference>
<evidence type="ECO:0000259" key="8">
    <source>
        <dbReference type="Pfam" id="PF07715"/>
    </source>
</evidence>
<dbReference type="PROSITE" id="PS52016">
    <property type="entry name" value="TONB_DEPENDENT_REC_3"/>
    <property type="match status" value="1"/>
</dbReference>
<dbReference type="InterPro" id="IPR023996">
    <property type="entry name" value="TonB-dep_OMP_SusC/RagA"/>
</dbReference>
<dbReference type="FunFam" id="2.170.130.10:FF:000008">
    <property type="entry name" value="SusC/RagA family TonB-linked outer membrane protein"/>
    <property type="match status" value="1"/>
</dbReference>
<dbReference type="Gene3D" id="2.40.170.20">
    <property type="entry name" value="TonB-dependent receptor, beta-barrel domain"/>
    <property type="match status" value="1"/>
</dbReference>
<dbReference type="RefSeq" id="WP_182513961.1">
    <property type="nucleotide sequence ID" value="NZ_JACJIQ010000016.1"/>
</dbReference>
<evidence type="ECO:0000313" key="9">
    <source>
        <dbReference type="EMBL" id="MBA9078891.1"/>
    </source>
</evidence>
<feature type="domain" description="TonB-dependent receptor plug" evidence="8">
    <location>
        <begin position="113"/>
        <end position="220"/>
    </location>
</feature>
<comment type="caution">
    <text evidence="9">The sequence shown here is derived from an EMBL/GenBank/DDBJ whole genome shotgun (WGS) entry which is preliminary data.</text>
</comment>
<dbReference type="SUPFAM" id="SSF49464">
    <property type="entry name" value="Carboxypeptidase regulatory domain-like"/>
    <property type="match status" value="1"/>
</dbReference>